<feature type="transmembrane region" description="Helical" evidence="2">
    <location>
        <begin position="20"/>
        <end position="39"/>
    </location>
</feature>
<reference evidence="4" key="2">
    <citation type="submission" date="2019-10" db="EMBL/GenBank/DDBJ databases">
        <authorList>
            <consortium name="NCBI Genome Project"/>
        </authorList>
    </citation>
    <scope>NUCLEOTIDE SEQUENCE</scope>
    <source>
        <strain evidence="4">NI907</strain>
    </source>
</reference>
<feature type="region of interest" description="Disordered" evidence="1">
    <location>
        <begin position="507"/>
        <end position="541"/>
    </location>
</feature>
<accession>A0A6P8BIA9</accession>
<keyword evidence="3" id="KW-1185">Reference proteome</keyword>
<evidence type="ECO:0000313" key="4">
    <source>
        <dbReference type="RefSeq" id="XP_030986779.1"/>
    </source>
</evidence>
<dbReference type="PANTHER" id="PTHR42055:SF1">
    <property type="entry name" value="YALI0E03476P"/>
    <property type="match status" value="1"/>
</dbReference>
<dbReference type="KEGG" id="pgri:PgNI_01532"/>
<keyword evidence="2" id="KW-1133">Transmembrane helix</keyword>
<dbReference type="PANTHER" id="PTHR42055">
    <property type="entry name" value="YALI0E03476P"/>
    <property type="match status" value="1"/>
</dbReference>
<keyword evidence="2" id="KW-0472">Membrane</keyword>
<reference evidence="4" key="3">
    <citation type="submission" date="2025-08" db="UniProtKB">
        <authorList>
            <consortium name="RefSeq"/>
        </authorList>
    </citation>
    <scope>IDENTIFICATION</scope>
    <source>
        <strain evidence="4">NI907</strain>
    </source>
</reference>
<feature type="compositionally biased region" description="Pro residues" evidence="1">
    <location>
        <begin position="77"/>
        <end position="86"/>
    </location>
</feature>
<sequence>MPKQHVIFGRPVPQIPPRRIAFLLACLGIFAVGSLLFTLPSTIETGPNLSKFTDLRPSIPKKITGAVSSWKSRLNPFKPPSHPPPRQNNDTLGESSWYSDWKWLSSPFSSTVTLDENRSILPPMKVRTPIYCYYDTVLAAKKDTARREAESALLLSWRRAWWAQGFKPIILSIAEAINNPKYAEVQGLKLEPELKTDLMKWLAWENMGGGVLSHYLVFPMAAREDPLLAYLRRGEFPALTRWKGMDDALFVGPKIEVTAAIKQVIANPRLEGLKDFITAVSNTASKDQKEVFNVDDPPKSIAFYDEKGISATYGKIGEVSESNYAEWLLKLDALINGHLQTAWQNVFYDGIAVVKPYPEHTTAMVDPALKLAARLSTCLDSPIPASCPPNWPKCRPCKPGSVKTTTPSQYANTTALYSIGTVPHPYTLQSMISRKLRLDIPWLVRHSKRDAWLDAVMKGLVDERLSASARVIRFKEAVAGDYAAAHSLWIPAERELPDDLAWRFGFPLPPADGDDAQKDKTAPKPEAMTGTETGDKKQARDMVPDQTLDEEQLKLDELERDLNAGTEGTPAAQLREDKLLQMAKEIRFSEDPSDIKVREAAEAWNLADTEAWRFVRAFLARSRVERMKWEEEERQYAGGAGAEKVRQDSKGLGRWLEKK</sequence>
<reference evidence="4" key="1">
    <citation type="journal article" date="2019" name="Mol. Biol. Evol.">
        <title>Blast fungal genomes show frequent chromosomal changes, gene gains and losses, and effector gene turnover.</title>
        <authorList>
            <person name="Gomez Luciano L.B."/>
            <person name="Jason Tsai I."/>
            <person name="Chuma I."/>
            <person name="Tosa Y."/>
            <person name="Chen Y.H."/>
            <person name="Li J.Y."/>
            <person name="Li M.Y."/>
            <person name="Jade Lu M.Y."/>
            <person name="Nakayashiki H."/>
            <person name="Li W.H."/>
        </authorList>
    </citation>
    <scope>NUCLEOTIDE SEQUENCE</scope>
    <source>
        <strain evidence="4">NI907</strain>
    </source>
</reference>
<proteinExistence type="predicted"/>
<dbReference type="OrthoDB" id="5312133at2759"/>
<evidence type="ECO:0000256" key="1">
    <source>
        <dbReference type="SAM" id="MobiDB-lite"/>
    </source>
</evidence>
<feature type="region of interest" description="Disordered" evidence="1">
    <location>
        <begin position="633"/>
        <end position="659"/>
    </location>
</feature>
<protein>
    <submittedName>
        <fullName evidence="4">Uncharacterized protein</fullName>
    </submittedName>
</protein>
<dbReference type="RefSeq" id="XP_030986779.1">
    <property type="nucleotide sequence ID" value="XM_031121603.1"/>
</dbReference>
<evidence type="ECO:0000313" key="3">
    <source>
        <dbReference type="Proteomes" id="UP000515153"/>
    </source>
</evidence>
<organism evidence="3 4">
    <name type="scientific">Pyricularia grisea</name>
    <name type="common">Crabgrass-specific blast fungus</name>
    <name type="synonym">Magnaporthe grisea</name>
    <dbReference type="NCBI Taxonomy" id="148305"/>
    <lineage>
        <taxon>Eukaryota</taxon>
        <taxon>Fungi</taxon>
        <taxon>Dikarya</taxon>
        <taxon>Ascomycota</taxon>
        <taxon>Pezizomycotina</taxon>
        <taxon>Sordariomycetes</taxon>
        <taxon>Sordariomycetidae</taxon>
        <taxon>Magnaporthales</taxon>
        <taxon>Pyriculariaceae</taxon>
        <taxon>Pyricularia</taxon>
    </lineage>
</organism>
<feature type="compositionally biased region" description="Basic and acidic residues" evidence="1">
    <location>
        <begin position="643"/>
        <end position="659"/>
    </location>
</feature>
<gene>
    <name evidence="4" type="ORF">PgNI_01532</name>
</gene>
<keyword evidence="2" id="KW-0812">Transmembrane</keyword>
<evidence type="ECO:0000256" key="2">
    <source>
        <dbReference type="SAM" id="Phobius"/>
    </source>
</evidence>
<feature type="region of interest" description="Disordered" evidence="1">
    <location>
        <begin position="74"/>
        <end position="93"/>
    </location>
</feature>
<name>A0A6P8BIA9_PYRGI</name>
<dbReference type="GeneID" id="41956517"/>
<dbReference type="Proteomes" id="UP000515153">
    <property type="component" value="Unplaced"/>
</dbReference>
<dbReference type="AlphaFoldDB" id="A0A6P8BIA9"/>